<dbReference type="InterPro" id="IPR015195">
    <property type="entry name" value="SLIDE"/>
</dbReference>
<evidence type="ECO:0000256" key="10">
    <source>
        <dbReference type="SAM" id="Phobius"/>
    </source>
</evidence>
<gene>
    <name evidence="14" type="ORF">SLOPH_1898</name>
</gene>
<evidence type="ECO:0000259" key="12">
    <source>
        <dbReference type="PROSITE" id="PS51194"/>
    </source>
</evidence>
<dbReference type="EMBL" id="ATCN01000815">
    <property type="protein sequence ID" value="EPR78399.1"/>
    <property type="molecule type" value="Genomic_DNA"/>
</dbReference>
<protein>
    <submittedName>
        <fullName evidence="14">SNF2 family helicase/ATPase</fullName>
    </submittedName>
</protein>
<dbReference type="Pfam" id="PF00176">
    <property type="entry name" value="SNF2-rel_dom"/>
    <property type="match status" value="1"/>
</dbReference>
<evidence type="ECO:0000313" key="15">
    <source>
        <dbReference type="Proteomes" id="UP000014978"/>
    </source>
</evidence>
<dbReference type="GO" id="GO:0140658">
    <property type="term" value="F:ATP-dependent chromatin remodeler activity"/>
    <property type="evidence" value="ECO:0007669"/>
    <property type="project" value="TreeGrafter"/>
</dbReference>
<dbReference type="PROSITE" id="PS51194">
    <property type="entry name" value="HELICASE_CTER"/>
    <property type="match status" value="1"/>
</dbReference>
<dbReference type="InterPro" id="IPR038718">
    <property type="entry name" value="SNF2-like_sf"/>
</dbReference>
<dbReference type="HOGENOM" id="CLU_000315_0_2_1"/>
<keyword evidence="15" id="KW-1185">Reference proteome</keyword>
<comment type="similarity">
    <text evidence="2">Belongs to the SNF2/RAD54 helicase family. SWR1 subfamily.</text>
</comment>
<feature type="domain" description="Helicase ATP-binding" evidence="11">
    <location>
        <begin position="112"/>
        <end position="276"/>
    </location>
</feature>
<dbReference type="Pfam" id="PF09111">
    <property type="entry name" value="SLIDE"/>
    <property type="match status" value="1"/>
</dbReference>
<dbReference type="GO" id="GO:0000785">
    <property type="term" value="C:chromatin"/>
    <property type="evidence" value="ECO:0007669"/>
    <property type="project" value="TreeGrafter"/>
</dbReference>
<dbReference type="VEuPathDB" id="MicrosporidiaDB:SLOPH_1898"/>
<comment type="caution">
    <text evidence="14">The sequence shown here is derived from an EMBL/GenBank/DDBJ whole genome shotgun (WGS) entry which is preliminary data.</text>
</comment>
<keyword evidence="8" id="KW-0238">DNA-binding</keyword>
<dbReference type="SMART" id="SM00487">
    <property type="entry name" value="DEXDc"/>
    <property type="match status" value="1"/>
</dbReference>
<dbReference type="AlphaFoldDB" id="S7XH59"/>
<evidence type="ECO:0000256" key="6">
    <source>
        <dbReference type="ARBA" id="ARBA00022840"/>
    </source>
</evidence>
<dbReference type="InterPro" id="IPR017884">
    <property type="entry name" value="SANT_dom"/>
</dbReference>
<keyword evidence="3" id="KW-0547">Nucleotide-binding</keyword>
<evidence type="ECO:0000259" key="11">
    <source>
        <dbReference type="PROSITE" id="PS51192"/>
    </source>
</evidence>
<evidence type="ECO:0000256" key="2">
    <source>
        <dbReference type="ARBA" id="ARBA00009220"/>
    </source>
</evidence>
<dbReference type="PROSITE" id="PS51293">
    <property type="entry name" value="SANT"/>
    <property type="match status" value="1"/>
</dbReference>
<reference evidence="15" key="1">
    <citation type="journal article" date="2013" name="PLoS Genet.">
        <title>The genome of Spraguea lophii and the basis of host-microsporidian interactions.</title>
        <authorList>
            <person name="Campbell S.E."/>
            <person name="Williams T.A."/>
            <person name="Yousuf A."/>
            <person name="Soanes D.M."/>
            <person name="Paszkiewicz K.H."/>
            <person name="Williams B.A.P."/>
        </authorList>
    </citation>
    <scope>NUCLEOTIDE SEQUENCE [LARGE SCALE GENOMIC DNA]</scope>
    <source>
        <strain evidence="15">42_110</strain>
    </source>
</reference>
<dbReference type="GO" id="GO:0004386">
    <property type="term" value="F:helicase activity"/>
    <property type="evidence" value="ECO:0007669"/>
    <property type="project" value="UniProtKB-KW"/>
</dbReference>
<dbReference type="SUPFAM" id="SSF46689">
    <property type="entry name" value="Homeodomain-like"/>
    <property type="match status" value="2"/>
</dbReference>
<dbReference type="PROSITE" id="PS51192">
    <property type="entry name" value="HELICASE_ATP_BIND_1"/>
    <property type="match status" value="1"/>
</dbReference>
<evidence type="ECO:0000256" key="8">
    <source>
        <dbReference type="ARBA" id="ARBA00023125"/>
    </source>
</evidence>
<organism evidence="14 15">
    <name type="scientific">Spraguea lophii (strain 42_110)</name>
    <name type="common">Microsporidian parasite</name>
    <dbReference type="NCBI Taxonomy" id="1358809"/>
    <lineage>
        <taxon>Eukaryota</taxon>
        <taxon>Fungi</taxon>
        <taxon>Fungi incertae sedis</taxon>
        <taxon>Microsporidia</taxon>
        <taxon>Spragueidae</taxon>
        <taxon>Spraguea</taxon>
    </lineage>
</organism>
<dbReference type="SUPFAM" id="SSF101224">
    <property type="entry name" value="HAND domain of the nucleosome remodeling ATPase ISWI"/>
    <property type="match status" value="1"/>
</dbReference>
<proteinExistence type="inferred from homology"/>
<dbReference type="GO" id="GO:0031491">
    <property type="term" value="F:nucleosome binding"/>
    <property type="evidence" value="ECO:0007669"/>
    <property type="project" value="InterPro"/>
</dbReference>
<keyword evidence="7" id="KW-0156">Chromatin regulator</keyword>
<accession>S7XH59</accession>
<dbReference type="GO" id="GO:0042393">
    <property type="term" value="F:histone binding"/>
    <property type="evidence" value="ECO:0007669"/>
    <property type="project" value="TreeGrafter"/>
</dbReference>
<dbReference type="PROSITE" id="PS00690">
    <property type="entry name" value="DEAH_ATP_HELICASE"/>
    <property type="match status" value="1"/>
</dbReference>
<dbReference type="GO" id="GO:0034728">
    <property type="term" value="P:nucleosome organization"/>
    <property type="evidence" value="ECO:0007669"/>
    <property type="project" value="TreeGrafter"/>
</dbReference>
<name>S7XH59_SPRLO</name>
<dbReference type="FunFam" id="3.40.50.10810:FF:000005">
    <property type="entry name" value="Photoperiod-independent early flowering 1"/>
    <property type="match status" value="1"/>
</dbReference>
<dbReference type="InterPro" id="IPR009057">
    <property type="entry name" value="Homeodomain-like_sf"/>
</dbReference>
<dbReference type="Gene3D" id="3.40.50.300">
    <property type="entry name" value="P-loop containing nucleotide triphosphate hydrolases"/>
    <property type="match status" value="1"/>
</dbReference>
<feature type="domain" description="SANT" evidence="13">
    <location>
        <begin position="700"/>
        <end position="752"/>
    </location>
</feature>
<dbReference type="OMA" id="PRMDEWQ"/>
<dbReference type="CDD" id="cd18793">
    <property type="entry name" value="SF2_C_SNF"/>
    <property type="match status" value="1"/>
</dbReference>
<evidence type="ECO:0000259" key="13">
    <source>
        <dbReference type="PROSITE" id="PS51293"/>
    </source>
</evidence>
<dbReference type="InterPro" id="IPR001650">
    <property type="entry name" value="Helicase_C-like"/>
</dbReference>
<dbReference type="GO" id="GO:0003677">
    <property type="term" value="F:DNA binding"/>
    <property type="evidence" value="ECO:0007669"/>
    <property type="project" value="UniProtKB-KW"/>
</dbReference>
<dbReference type="InterPro" id="IPR014001">
    <property type="entry name" value="Helicase_ATP-bd"/>
</dbReference>
<dbReference type="PANTHER" id="PTHR45623:SF49">
    <property type="entry name" value="SWI_SNF-RELATED MATRIX-ASSOCIATED ACTIN-DEPENDENT REGULATOR OF CHROMATIN SUBFAMILY A MEMBER 5"/>
    <property type="match status" value="1"/>
</dbReference>
<dbReference type="Gene3D" id="3.40.50.10810">
    <property type="entry name" value="Tandem AAA-ATPase domain"/>
    <property type="match status" value="1"/>
</dbReference>
<comment type="subcellular location">
    <subcellularLocation>
        <location evidence="1">Nucleus</location>
    </subcellularLocation>
</comment>
<dbReference type="Pfam" id="PF00271">
    <property type="entry name" value="Helicase_C"/>
    <property type="match status" value="1"/>
</dbReference>
<evidence type="ECO:0000256" key="7">
    <source>
        <dbReference type="ARBA" id="ARBA00022853"/>
    </source>
</evidence>
<evidence type="ECO:0000256" key="4">
    <source>
        <dbReference type="ARBA" id="ARBA00022801"/>
    </source>
</evidence>
<dbReference type="InterPro" id="IPR002464">
    <property type="entry name" value="DNA/RNA_helicase_DEAH_CS"/>
</dbReference>
<keyword evidence="10" id="KW-1133">Transmembrane helix</keyword>
<evidence type="ECO:0000256" key="3">
    <source>
        <dbReference type="ARBA" id="ARBA00022741"/>
    </source>
</evidence>
<keyword evidence="5 14" id="KW-0347">Helicase</keyword>
<feature type="domain" description="Helicase C-terminal" evidence="12">
    <location>
        <begin position="403"/>
        <end position="564"/>
    </location>
</feature>
<dbReference type="SUPFAM" id="SSF52540">
    <property type="entry name" value="P-loop containing nucleoside triphosphate hydrolases"/>
    <property type="match status" value="2"/>
</dbReference>
<dbReference type="OrthoDB" id="5857104at2759"/>
<dbReference type="Gene3D" id="1.10.10.60">
    <property type="entry name" value="Homeodomain-like"/>
    <property type="match status" value="2"/>
</dbReference>
<evidence type="ECO:0000256" key="5">
    <source>
        <dbReference type="ARBA" id="ARBA00022806"/>
    </source>
</evidence>
<dbReference type="GO" id="GO:0005524">
    <property type="term" value="F:ATP binding"/>
    <property type="evidence" value="ECO:0007669"/>
    <property type="project" value="UniProtKB-KW"/>
</dbReference>
<feature type="transmembrane region" description="Helical" evidence="10">
    <location>
        <begin position="9"/>
        <end position="27"/>
    </location>
</feature>
<dbReference type="GO" id="GO:0016887">
    <property type="term" value="F:ATP hydrolysis activity"/>
    <property type="evidence" value="ECO:0007669"/>
    <property type="project" value="TreeGrafter"/>
</dbReference>
<dbReference type="GO" id="GO:0005634">
    <property type="term" value="C:nucleus"/>
    <property type="evidence" value="ECO:0007669"/>
    <property type="project" value="UniProtKB-SubCell"/>
</dbReference>
<keyword evidence="10" id="KW-0472">Membrane</keyword>
<dbReference type="InterPro" id="IPR049730">
    <property type="entry name" value="SNF2/RAD54-like_C"/>
</dbReference>
<dbReference type="SMART" id="SM00490">
    <property type="entry name" value="HELICc"/>
    <property type="match status" value="1"/>
</dbReference>
<dbReference type="InterPro" id="IPR036306">
    <property type="entry name" value="ISWI_HAND-dom_sf"/>
</dbReference>
<keyword evidence="4" id="KW-0378">Hydrolase</keyword>
<sequence length="871" mass="103623">MYLFILCNINIKIIFILFIFFFFYKIFCFKFNHPMIDKFYEEFKDIVENNQFLKNLFESSSKIESKKKGKHRKALKEDVNVTNEMGFSFRNSPNYIQAELREYQIEGLNWLINMHEKGINGILADEMGLGKTLQTISFLGYLKIFLKEKKPHLLIVPKSILLNWKKEIDKFLPDLKYFLFHATKENIKEAKTEFLEMDFDICITTYEMCMYHKKLFQGVEWSYIIIDEAHRIKNEKSLLSQVIRLFSCDHRLLLTGTPLQNNLHELWSLLNFLLPTLFNDSEKFERLINEMDSENEESIEKLRQVLQLFFLRREKADVERSLLPKKIINLYTQLTPMQREWYRMILEKDVTSIIKGKEVRSLLLNVVTQLRKCCNHPYLFPGAEPEPFTTDEHIVFNCGKMKVLDQLLKNLKAKGSRVLLFSQMTTMLDIIEDYCNFREFEYRRIDGSTSTAERGQNIEDFNKDDSDVFIFLLSTRAGGLGINLATADTVIIYDSDWNPQMDLQAQDRAHRIGQKKQVYVFRLITQNTIEENIIFQSLKKLKLDEVLVQQSKRANTALSQNELLQVLSSGIEKLYENVEEKDLNIEEIIKIGEEKTKSLNEKLEGIKISETNEKNYELYKWEGEDYKSKTKLERFVKPEQKKRSSSLLKISKPRILQLPEYQFFPKELLEIQKKELRYYEDLGDPITEEERNSKDELYKKGFITWTKKDYFSFIKACEKNGRNNLSIISNSIESKTAEEVLEYHKIFFNRIEELPEYNKILNQIQRGEEKILKKQHLKDLLNKFTENNLNISYTYNLRSKIFTEEIDLELIHLLKKYIDDEYSNEKIVKELKNNPDYRYDYFVRTIKPSDVQKRLTTLTQNILKKEIFYIK</sequence>
<dbReference type="InterPro" id="IPR027417">
    <property type="entry name" value="P-loop_NTPase"/>
</dbReference>
<dbReference type="PANTHER" id="PTHR45623">
    <property type="entry name" value="CHROMODOMAIN-HELICASE-DNA-BINDING PROTEIN 3-RELATED-RELATED"/>
    <property type="match status" value="1"/>
</dbReference>
<evidence type="ECO:0000313" key="14">
    <source>
        <dbReference type="EMBL" id="EPR78399.1"/>
    </source>
</evidence>
<dbReference type="Proteomes" id="UP000014978">
    <property type="component" value="Unassembled WGS sequence"/>
</dbReference>
<dbReference type="InterPro" id="IPR000330">
    <property type="entry name" value="SNF2_N"/>
</dbReference>
<keyword evidence="9" id="KW-0539">Nucleus</keyword>
<keyword evidence="6" id="KW-0067">ATP-binding</keyword>
<evidence type="ECO:0000256" key="1">
    <source>
        <dbReference type="ARBA" id="ARBA00004123"/>
    </source>
</evidence>
<dbReference type="InParanoid" id="S7XH59"/>
<evidence type="ECO:0000256" key="9">
    <source>
        <dbReference type="ARBA" id="ARBA00023242"/>
    </source>
</evidence>
<keyword evidence="10" id="KW-0812">Transmembrane</keyword>
<dbReference type="STRING" id="1358809.S7XH59"/>